<comment type="similarity">
    <text evidence="2 11">Belongs to the KAR5 family.</text>
</comment>
<dbReference type="GeneID" id="83184274"/>
<reference evidence="15" key="1">
    <citation type="submission" date="2022-12" db="EMBL/GenBank/DDBJ databases">
        <authorList>
            <person name="Petersen C."/>
        </authorList>
    </citation>
    <scope>NUCLEOTIDE SEQUENCE</scope>
    <source>
        <strain evidence="15">IBT 15544</strain>
    </source>
</reference>
<dbReference type="InterPro" id="IPR007292">
    <property type="entry name" value="Nuclear_fusion_Kar5"/>
</dbReference>
<feature type="region of interest" description="Disordered" evidence="13">
    <location>
        <begin position="529"/>
        <end position="612"/>
    </location>
</feature>
<keyword evidence="4" id="KW-0812">Transmembrane</keyword>
<evidence type="ECO:0000256" key="1">
    <source>
        <dbReference type="ARBA" id="ARBA00003389"/>
    </source>
</evidence>
<dbReference type="GO" id="GO:0048288">
    <property type="term" value="P:nuclear membrane fusion involved in karyogamy"/>
    <property type="evidence" value="ECO:0007669"/>
    <property type="project" value="UniProtKB-UniRule"/>
</dbReference>
<dbReference type="GO" id="GO:0031965">
    <property type="term" value="C:nuclear membrane"/>
    <property type="evidence" value="ECO:0007669"/>
    <property type="project" value="UniProtKB-SubCell"/>
</dbReference>
<feature type="compositionally biased region" description="Low complexity" evidence="13">
    <location>
        <begin position="589"/>
        <end position="603"/>
    </location>
</feature>
<comment type="function">
    <text evidence="1 11">Required for nuclear membrane fusion during karyogamy.</text>
</comment>
<keyword evidence="10 11" id="KW-0539">Nucleus</keyword>
<evidence type="ECO:0000256" key="5">
    <source>
        <dbReference type="ARBA" id="ARBA00022729"/>
    </source>
</evidence>
<protein>
    <recommendedName>
        <fullName evidence="17">Nuclear fusion protein KAR5</fullName>
    </recommendedName>
</protein>
<evidence type="ECO:0000313" key="16">
    <source>
        <dbReference type="Proteomes" id="UP001150904"/>
    </source>
</evidence>
<feature type="chain" id="PRO_5040768171" description="Nuclear fusion protein KAR5" evidence="14">
    <location>
        <begin position="22"/>
        <end position="634"/>
    </location>
</feature>
<evidence type="ECO:0000313" key="15">
    <source>
        <dbReference type="EMBL" id="KAJ5190932.1"/>
    </source>
</evidence>
<gene>
    <name evidence="15" type="ORF">N7498_009917</name>
</gene>
<dbReference type="GO" id="GO:0005789">
    <property type="term" value="C:endoplasmic reticulum membrane"/>
    <property type="evidence" value="ECO:0007669"/>
    <property type="project" value="UniProtKB-SubCell"/>
</dbReference>
<evidence type="ECO:0000256" key="4">
    <source>
        <dbReference type="ARBA" id="ARBA00022692"/>
    </source>
</evidence>
<keyword evidence="9" id="KW-0325">Glycoprotein</keyword>
<comment type="caution">
    <text evidence="15">The sequence shown here is derived from an EMBL/GenBank/DDBJ whole genome shotgun (WGS) entry which is preliminary data.</text>
</comment>
<accession>A0A9W9J7B7</accession>
<feature type="coiled-coil region" evidence="12">
    <location>
        <begin position="393"/>
        <end position="420"/>
    </location>
</feature>
<evidence type="ECO:0000256" key="14">
    <source>
        <dbReference type="SAM" id="SignalP"/>
    </source>
</evidence>
<keyword evidence="5 11" id="KW-0732">Signal</keyword>
<evidence type="ECO:0000256" key="8">
    <source>
        <dbReference type="ARBA" id="ARBA00023136"/>
    </source>
</evidence>
<evidence type="ECO:0000256" key="9">
    <source>
        <dbReference type="ARBA" id="ARBA00023180"/>
    </source>
</evidence>
<dbReference type="PANTHER" id="PTHR28012">
    <property type="entry name" value="NUCLEAR FUSION PROTEIN KAR5"/>
    <property type="match status" value="1"/>
</dbReference>
<keyword evidence="8" id="KW-0472">Membrane</keyword>
<keyword evidence="12" id="KW-0175">Coiled coil</keyword>
<dbReference type="RefSeq" id="XP_058303872.1">
    <property type="nucleotide sequence ID" value="XM_058456973.1"/>
</dbReference>
<comment type="subcellular location">
    <subcellularLocation>
        <location evidence="11">Endoplasmic reticulum membrane</location>
    </subcellularLocation>
    <subcellularLocation>
        <location evidence="11">Nucleus membrane</location>
    </subcellularLocation>
</comment>
<evidence type="ECO:0000256" key="3">
    <source>
        <dbReference type="ARBA" id="ARBA00022459"/>
    </source>
</evidence>
<dbReference type="EMBL" id="JAPQKR010000016">
    <property type="protein sequence ID" value="KAJ5190932.1"/>
    <property type="molecule type" value="Genomic_DNA"/>
</dbReference>
<dbReference type="AlphaFoldDB" id="A0A9W9J7B7"/>
<reference evidence="15" key="2">
    <citation type="journal article" date="2023" name="IMA Fungus">
        <title>Comparative genomic study of the Penicillium genus elucidates a diverse pangenome and 15 lateral gene transfer events.</title>
        <authorList>
            <person name="Petersen C."/>
            <person name="Sorensen T."/>
            <person name="Nielsen M.R."/>
            <person name="Sondergaard T.E."/>
            <person name="Sorensen J.L."/>
            <person name="Fitzpatrick D.A."/>
            <person name="Frisvad J.C."/>
            <person name="Nielsen K.L."/>
        </authorList>
    </citation>
    <scope>NUCLEOTIDE SEQUENCE</scope>
    <source>
        <strain evidence="15">IBT 15544</strain>
    </source>
</reference>
<sequence length="634" mass="69035">MKRHLSPWLALVLLFGALTRALKDPSRAHIAESGNLPVYQEISNGSNVISYLSSKTPHQNAIFSEAVHLLESVSTLPSCARIASVKLVTSCKSFEGNDNADRVSHETLDRIRSVYAARLAICELEGAGASVPAPCLPVTLAPPASKIRFGFMSKTNAPDTGTVLVPKELLEQCLKALESRPQWWTSYSNSRQNAMVICQASRIEVEKEELLQLHRSILRSSIKLDEGFHQALRNAVMEASQHEAFVQAVQSLQGKLVTDMEAGQSFFQKTLKGFLRDIALGIDTLNAAVTSALGRVRSETAVLEKNIQNASGQVNALQQALQFAHQDSLSRNQLALRAHEDNTQAYQDLASVLQLSLESLVETDMARLFQSVGRLDASLEWLTSRLILVLKQENKMAERLQTMEAAMEQSQAKADELQKGQNMQVQALAAQFQVQKEMQYNAQISQALLDKAATTAANLHTIIDEAATKYKQIPNLHFHGLSTWTLCGVLLILIGAHNMKAAVSVFFLVLAPDAFAQVKKGLKAIFSRKKEKKDISKPEEKPAATETPAATTTAAAPAAEPSPTPAPAPAPAQEPAETTKPTEVKPEETSAPAETPTEVPAGASNEDRRANQIRCTAVGTRMHLRSVLSLPRAL</sequence>
<evidence type="ECO:0000256" key="13">
    <source>
        <dbReference type="SAM" id="MobiDB-lite"/>
    </source>
</evidence>
<evidence type="ECO:0000256" key="12">
    <source>
        <dbReference type="SAM" id="Coils"/>
    </source>
</evidence>
<keyword evidence="3 11" id="KW-0415">Karyogamy</keyword>
<keyword evidence="16" id="KW-1185">Reference proteome</keyword>
<feature type="compositionally biased region" description="Low complexity" evidence="13">
    <location>
        <begin position="544"/>
        <end position="559"/>
    </location>
</feature>
<dbReference type="GO" id="GO:0000742">
    <property type="term" value="P:karyogamy involved in conjugation with cellular fusion"/>
    <property type="evidence" value="ECO:0007669"/>
    <property type="project" value="UniProtKB-UniRule"/>
</dbReference>
<evidence type="ECO:0000256" key="2">
    <source>
        <dbReference type="ARBA" id="ARBA00010473"/>
    </source>
</evidence>
<dbReference type="Proteomes" id="UP001150904">
    <property type="component" value="Unassembled WGS sequence"/>
</dbReference>
<evidence type="ECO:0000256" key="11">
    <source>
        <dbReference type="RuleBase" id="RU368082"/>
    </source>
</evidence>
<keyword evidence="7" id="KW-1133">Transmembrane helix</keyword>
<evidence type="ECO:0000256" key="10">
    <source>
        <dbReference type="ARBA" id="ARBA00023242"/>
    </source>
</evidence>
<keyword evidence="6 11" id="KW-0256">Endoplasmic reticulum</keyword>
<feature type="compositionally biased region" description="Pro residues" evidence="13">
    <location>
        <begin position="560"/>
        <end position="572"/>
    </location>
</feature>
<name>A0A9W9J7B7_9EURO</name>
<dbReference type="OrthoDB" id="5311848at2759"/>
<organism evidence="15 16">
    <name type="scientific">Penicillium cinerascens</name>
    <dbReference type="NCBI Taxonomy" id="70096"/>
    <lineage>
        <taxon>Eukaryota</taxon>
        <taxon>Fungi</taxon>
        <taxon>Dikarya</taxon>
        <taxon>Ascomycota</taxon>
        <taxon>Pezizomycotina</taxon>
        <taxon>Eurotiomycetes</taxon>
        <taxon>Eurotiomycetidae</taxon>
        <taxon>Eurotiales</taxon>
        <taxon>Aspergillaceae</taxon>
        <taxon>Penicillium</taxon>
    </lineage>
</organism>
<evidence type="ECO:0000256" key="7">
    <source>
        <dbReference type="ARBA" id="ARBA00022989"/>
    </source>
</evidence>
<evidence type="ECO:0000256" key="6">
    <source>
        <dbReference type="ARBA" id="ARBA00022824"/>
    </source>
</evidence>
<dbReference type="PANTHER" id="PTHR28012:SF1">
    <property type="entry name" value="NUCLEAR FUSION PROTEIN KAR5"/>
    <property type="match status" value="1"/>
</dbReference>
<evidence type="ECO:0008006" key="17">
    <source>
        <dbReference type="Google" id="ProtNLM"/>
    </source>
</evidence>
<proteinExistence type="inferred from homology"/>
<feature type="signal peptide" evidence="14">
    <location>
        <begin position="1"/>
        <end position="21"/>
    </location>
</feature>
<dbReference type="Pfam" id="PF04163">
    <property type="entry name" value="Tht1"/>
    <property type="match status" value="1"/>
</dbReference>
<feature type="compositionally biased region" description="Basic and acidic residues" evidence="13">
    <location>
        <begin position="532"/>
        <end position="543"/>
    </location>
</feature>
<feature type="coiled-coil region" evidence="12">
    <location>
        <begin position="300"/>
        <end position="327"/>
    </location>
</feature>